<dbReference type="OrthoDB" id="7585428at2"/>
<protein>
    <submittedName>
        <fullName evidence="1">HK97 gp10 family phage protein</fullName>
    </submittedName>
</protein>
<comment type="caution">
    <text evidence="1">The sequence shown here is derived from an EMBL/GenBank/DDBJ whole genome shotgun (WGS) entry which is preliminary data.</text>
</comment>
<organism evidence="1 2">
    <name type="scientific">Paracoccus aestuariivivens</name>
    <dbReference type="NCBI Taxonomy" id="1820333"/>
    <lineage>
        <taxon>Bacteria</taxon>
        <taxon>Pseudomonadati</taxon>
        <taxon>Pseudomonadota</taxon>
        <taxon>Alphaproteobacteria</taxon>
        <taxon>Rhodobacterales</taxon>
        <taxon>Paracoccaceae</taxon>
        <taxon>Paracoccus</taxon>
    </lineage>
</organism>
<accession>A0A6L6J427</accession>
<proteinExistence type="predicted"/>
<reference evidence="1 2" key="1">
    <citation type="submission" date="2019-11" db="EMBL/GenBank/DDBJ databases">
        <authorList>
            <person name="Dong K."/>
        </authorList>
    </citation>
    <scope>NUCLEOTIDE SEQUENCE [LARGE SCALE GENOMIC DNA]</scope>
    <source>
        <strain evidence="1 2">NBRC 111993</strain>
    </source>
</reference>
<name>A0A6L6J427_9RHOB</name>
<gene>
    <name evidence="1" type="ORF">GL286_01075</name>
</gene>
<evidence type="ECO:0000313" key="2">
    <source>
        <dbReference type="Proteomes" id="UP000478183"/>
    </source>
</evidence>
<sequence>MNIQGLADLEKALDNLSKSVNRSVLRKSLRKAAGPMRDMAKSLAPVDDGELRDSVIIGGLLNKSQKSKHRKLTADERSSIELFVGPSYKLGAGGRHGHLVEFGTEPHIVGGVFAGAQHPGTAPQPFMRPAFDAEARPTVDRLAPLLWAEIEAAIKRQAKRNGWEA</sequence>
<evidence type="ECO:0000313" key="1">
    <source>
        <dbReference type="EMBL" id="MTH76316.1"/>
    </source>
</evidence>
<dbReference type="EMBL" id="WMIE01000001">
    <property type="protein sequence ID" value="MTH76316.1"/>
    <property type="molecule type" value="Genomic_DNA"/>
</dbReference>
<dbReference type="Pfam" id="PF04883">
    <property type="entry name" value="HK97-gp10_like"/>
    <property type="match status" value="1"/>
</dbReference>
<dbReference type="AlphaFoldDB" id="A0A6L6J427"/>
<dbReference type="InterPro" id="IPR010064">
    <property type="entry name" value="HK97-gp10_tail"/>
</dbReference>
<dbReference type="Proteomes" id="UP000478183">
    <property type="component" value="Unassembled WGS sequence"/>
</dbReference>
<dbReference type="NCBIfam" id="TIGR01725">
    <property type="entry name" value="phge_HK97_gp10"/>
    <property type="match status" value="1"/>
</dbReference>
<keyword evidence="2" id="KW-1185">Reference proteome</keyword>